<dbReference type="SUPFAM" id="SSF53335">
    <property type="entry name" value="S-adenosyl-L-methionine-dependent methyltransferases"/>
    <property type="match status" value="1"/>
</dbReference>
<protein>
    <submittedName>
        <fullName evidence="3">Methyltransferase domain-containing protein</fullName>
    </submittedName>
</protein>
<keyword evidence="3" id="KW-0489">Methyltransferase</keyword>
<proteinExistence type="predicted"/>
<keyword evidence="1" id="KW-1133">Transmembrane helix</keyword>
<dbReference type="EMBL" id="JAAOXG010000024">
    <property type="protein sequence ID" value="NNJ30701.1"/>
    <property type="molecule type" value="Genomic_DNA"/>
</dbReference>
<keyword evidence="4" id="KW-1185">Reference proteome</keyword>
<dbReference type="InterPro" id="IPR029063">
    <property type="entry name" value="SAM-dependent_MTases_sf"/>
</dbReference>
<dbReference type="Pfam" id="PF08241">
    <property type="entry name" value="Methyltransf_11"/>
    <property type="match status" value="1"/>
</dbReference>
<feature type="transmembrane region" description="Helical" evidence="1">
    <location>
        <begin position="65"/>
        <end position="83"/>
    </location>
</feature>
<sequence length="284" mass="31892">MVPWIFYITKTGSCYAAPLKGGILNMKQPNYGNWISKTMMQFLWTATVIFLALSLLFTYLFQVKILAATAVVLTILSAILSVYHQVCRHAFSFTGRGVMSGIHSELLNHLSWNGNGTLLDIGCGSGALTIRCAKAFPKAEITGIDYWGAQWNYAKEQCEENRQIEQVQPITFIKGDAATLPFQSESFDAVISNFVFHEVMTQPDKRKVVREALRVVKKGGVFAFHDLFEQKILYGDIKALVEELKKEGITEINYIPHTENMKCIPFYAKAPWLLSGLGMLYGVK</sequence>
<dbReference type="InterPro" id="IPR013216">
    <property type="entry name" value="Methyltransf_11"/>
</dbReference>
<comment type="caution">
    <text evidence="3">The sequence shown here is derived from an EMBL/GenBank/DDBJ whole genome shotgun (WGS) entry which is preliminary data.</text>
</comment>
<keyword evidence="3" id="KW-0808">Transferase</keyword>
<dbReference type="PANTHER" id="PTHR43591:SF24">
    <property type="entry name" value="2-METHOXY-6-POLYPRENYL-1,4-BENZOQUINOL METHYLASE, MITOCHONDRIAL"/>
    <property type="match status" value="1"/>
</dbReference>
<dbReference type="PANTHER" id="PTHR43591">
    <property type="entry name" value="METHYLTRANSFERASE"/>
    <property type="match status" value="1"/>
</dbReference>
<dbReference type="Proteomes" id="UP000539052">
    <property type="component" value="Unassembled WGS sequence"/>
</dbReference>
<evidence type="ECO:0000313" key="4">
    <source>
        <dbReference type="Proteomes" id="UP000539052"/>
    </source>
</evidence>
<dbReference type="GO" id="GO:0008168">
    <property type="term" value="F:methyltransferase activity"/>
    <property type="evidence" value="ECO:0007669"/>
    <property type="project" value="UniProtKB-KW"/>
</dbReference>
<feature type="domain" description="Methyltransferase type 11" evidence="2">
    <location>
        <begin position="119"/>
        <end position="224"/>
    </location>
</feature>
<accession>A0ABX1VQS4</accession>
<evidence type="ECO:0000256" key="1">
    <source>
        <dbReference type="SAM" id="Phobius"/>
    </source>
</evidence>
<evidence type="ECO:0000313" key="3">
    <source>
        <dbReference type="EMBL" id="NNJ30701.1"/>
    </source>
</evidence>
<evidence type="ECO:0000259" key="2">
    <source>
        <dbReference type="Pfam" id="PF08241"/>
    </source>
</evidence>
<reference evidence="3 4" key="1">
    <citation type="submission" date="2020-03" db="EMBL/GenBank/DDBJ databases">
        <title>Genome Sequence of industrial isolate, B5A.</title>
        <authorList>
            <person name="Sharma S."/>
            <person name="Patil P.B."/>
            <person name="Korpole S."/>
        </authorList>
    </citation>
    <scope>NUCLEOTIDE SEQUENCE [LARGE SCALE GENOMIC DNA]</scope>
    <source>
        <strain evidence="3 4">PI-S10-B5A</strain>
    </source>
</reference>
<name>A0ABX1VQS4_9FIRM</name>
<feature type="transmembrane region" description="Helical" evidence="1">
    <location>
        <begin position="42"/>
        <end position="59"/>
    </location>
</feature>
<keyword evidence="1" id="KW-0812">Transmembrane</keyword>
<dbReference type="GO" id="GO:0032259">
    <property type="term" value="P:methylation"/>
    <property type="evidence" value="ECO:0007669"/>
    <property type="project" value="UniProtKB-KW"/>
</dbReference>
<dbReference type="Gene3D" id="3.40.50.150">
    <property type="entry name" value="Vaccinia Virus protein VP39"/>
    <property type="match status" value="1"/>
</dbReference>
<gene>
    <name evidence="3" type="ORF">G9470_12990</name>
</gene>
<organism evidence="3 4">
    <name type="scientific">Lacrimispora defluvii</name>
    <dbReference type="NCBI Taxonomy" id="2719233"/>
    <lineage>
        <taxon>Bacteria</taxon>
        <taxon>Bacillati</taxon>
        <taxon>Bacillota</taxon>
        <taxon>Clostridia</taxon>
        <taxon>Lachnospirales</taxon>
        <taxon>Lachnospiraceae</taxon>
        <taxon>Lacrimispora</taxon>
    </lineage>
</organism>
<dbReference type="CDD" id="cd02440">
    <property type="entry name" value="AdoMet_MTases"/>
    <property type="match status" value="1"/>
</dbReference>
<keyword evidence="1" id="KW-0472">Membrane</keyword>